<accession>A0AAV7U1B7</accession>
<feature type="coiled-coil region" evidence="1">
    <location>
        <begin position="108"/>
        <end position="135"/>
    </location>
</feature>
<proteinExistence type="predicted"/>
<protein>
    <recommendedName>
        <fullName evidence="3">BRE1-like coiled-coil containing domain-containing protein</fullName>
    </recommendedName>
</protein>
<evidence type="ECO:0000313" key="4">
    <source>
        <dbReference type="EMBL" id="KAJ1181547.1"/>
    </source>
</evidence>
<dbReference type="EMBL" id="JANPWB010000006">
    <property type="protein sequence ID" value="KAJ1181547.1"/>
    <property type="molecule type" value="Genomic_DNA"/>
</dbReference>
<dbReference type="PANTHER" id="PTHR11505">
    <property type="entry name" value="L1 TRANSPOSABLE ELEMENT-RELATED"/>
    <property type="match status" value="1"/>
</dbReference>
<feature type="compositionally biased region" description="Polar residues" evidence="2">
    <location>
        <begin position="27"/>
        <end position="38"/>
    </location>
</feature>
<evidence type="ECO:0000256" key="2">
    <source>
        <dbReference type="SAM" id="MobiDB-lite"/>
    </source>
</evidence>
<dbReference type="Proteomes" id="UP001066276">
    <property type="component" value="Chromosome 3_2"/>
</dbReference>
<sequence length="167" mass="18946">MHNASKAGTIMVKPKLPKGQLEPRPTTPSLETDTELSSNTLPKMSETLTTHSTQIEKVLQAVLDTRTSLEGKIDTLVAEVNILRTEHRKLADRVTTAETTLETAQPDIEEIKLRLQQQESEIQRLHKRADEAEGRSRRNNVRFLGFPEKIEQPNAESFLVHWLKETS</sequence>
<comment type="caution">
    <text evidence="4">The sequence shown here is derived from an EMBL/GenBank/DDBJ whole genome shotgun (WGS) entry which is preliminary data.</text>
</comment>
<dbReference type="AlphaFoldDB" id="A0AAV7U1B7"/>
<gene>
    <name evidence="4" type="ORF">NDU88_006753</name>
</gene>
<dbReference type="Pfam" id="PF26095">
    <property type="entry name" value="CC_Bre1"/>
    <property type="match status" value="1"/>
</dbReference>
<evidence type="ECO:0000313" key="5">
    <source>
        <dbReference type="Proteomes" id="UP001066276"/>
    </source>
</evidence>
<dbReference type="InterPro" id="IPR058643">
    <property type="entry name" value="BRE1-like_CC"/>
</dbReference>
<reference evidence="4" key="1">
    <citation type="journal article" date="2022" name="bioRxiv">
        <title>Sequencing and chromosome-scale assembly of the giantPleurodeles waltlgenome.</title>
        <authorList>
            <person name="Brown T."/>
            <person name="Elewa A."/>
            <person name="Iarovenko S."/>
            <person name="Subramanian E."/>
            <person name="Araus A.J."/>
            <person name="Petzold A."/>
            <person name="Susuki M."/>
            <person name="Suzuki K.-i.T."/>
            <person name="Hayashi T."/>
            <person name="Toyoda A."/>
            <person name="Oliveira C."/>
            <person name="Osipova E."/>
            <person name="Leigh N.D."/>
            <person name="Simon A."/>
            <person name="Yun M.H."/>
        </authorList>
    </citation>
    <scope>NUCLEOTIDE SEQUENCE</scope>
    <source>
        <strain evidence="4">20211129_DDA</strain>
        <tissue evidence="4">Liver</tissue>
    </source>
</reference>
<feature type="region of interest" description="Disordered" evidence="2">
    <location>
        <begin position="1"/>
        <end position="38"/>
    </location>
</feature>
<feature type="domain" description="BRE1-like coiled-coil containing" evidence="3">
    <location>
        <begin position="18"/>
        <end position="125"/>
    </location>
</feature>
<dbReference type="Gene3D" id="1.10.287.1490">
    <property type="match status" value="1"/>
</dbReference>
<dbReference type="InterPro" id="IPR004244">
    <property type="entry name" value="Transposase_22"/>
</dbReference>
<keyword evidence="1" id="KW-0175">Coiled coil</keyword>
<organism evidence="4 5">
    <name type="scientific">Pleurodeles waltl</name>
    <name type="common">Iberian ribbed newt</name>
    <dbReference type="NCBI Taxonomy" id="8319"/>
    <lineage>
        <taxon>Eukaryota</taxon>
        <taxon>Metazoa</taxon>
        <taxon>Chordata</taxon>
        <taxon>Craniata</taxon>
        <taxon>Vertebrata</taxon>
        <taxon>Euteleostomi</taxon>
        <taxon>Amphibia</taxon>
        <taxon>Batrachia</taxon>
        <taxon>Caudata</taxon>
        <taxon>Salamandroidea</taxon>
        <taxon>Salamandridae</taxon>
        <taxon>Pleurodelinae</taxon>
        <taxon>Pleurodeles</taxon>
    </lineage>
</organism>
<evidence type="ECO:0000259" key="3">
    <source>
        <dbReference type="Pfam" id="PF26095"/>
    </source>
</evidence>
<dbReference type="SUPFAM" id="SSF57997">
    <property type="entry name" value="Tropomyosin"/>
    <property type="match status" value="1"/>
</dbReference>
<evidence type="ECO:0000256" key="1">
    <source>
        <dbReference type="SAM" id="Coils"/>
    </source>
</evidence>
<keyword evidence="5" id="KW-1185">Reference proteome</keyword>
<name>A0AAV7U1B7_PLEWA</name>